<dbReference type="Gene3D" id="2.40.260.10">
    <property type="entry name" value="Sortase"/>
    <property type="match status" value="1"/>
</dbReference>
<dbReference type="Proteomes" id="UP001163115">
    <property type="component" value="Chromosome"/>
</dbReference>
<dbReference type="SUPFAM" id="SSF63817">
    <property type="entry name" value="Sortase"/>
    <property type="match status" value="1"/>
</dbReference>
<name>A0ABY7AAF1_9FIRM</name>
<dbReference type="InterPro" id="IPR009835">
    <property type="entry name" value="SrtB"/>
</dbReference>
<proteinExistence type="predicted"/>
<keyword evidence="3" id="KW-1133">Transmembrane helix</keyword>
<dbReference type="InterPro" id="IPR023365">
    <property type="entry name" value="Sortase_dom-sf"/>
</dbReference>
<dbReference type="InterPro" id="IPR005754">
    <property type="entry name" value="Sortase"/>
</dbReference>
<dbReference type="EMBL" id="CP113524">
    <property type="protein sequence ID" value="WAJ23546.1"/>
    <property type="molecule type" value="Genomic_DNA"/>
</dbReference>
<evidence type="ECO:0000256" key="2">
    <source>
        <dbReference type="SAM" id="MobiDB-lite"/>
    </source>
</evidence>
<gene>
    <name evidence="4" type="ORF">OW255_18595</name>
</gene>
<feature type="compositionally biased region" description="Basic and acidic residues" evidence="2">
    <location>
        <begin position="1"/>
        <end position="21"/>
    </location>
</feature>
<feature type="region of interest" description="Disordered" evidence="2">
    <location>
        <begin position="1"/>
        <end position="28"/>
    </location>
</feature>
<keyword evidence="1" id="KW-0378">Hydrolase</keyword>
<dbReference type="RefSeq" id="WP_268114937.1">
    <property type="nucleotide sequence ID" value="NZ_CP113524.1"/>
</dbReference>
<keyword evidence="3" id="KW-0472">Membrane</keyword>
<feature type="transmembrane region" description="Helical" evidence="3">
    <location>
        <begin position="58"/>
        <end position="83"/>
    </location>
</feature>
<keyword evidence="5" id="KW-1185">Reference proteome</keyword>
<evidence type="ECO:0000313" key="5">
    <source>
        <dbReference type="Proteomes" id="UP001163115"/>
    </source>
</evidence>
<evidence type="ECO:0000256" key="1">
    <source>
        <dbReference type="ARBA" id="ARBA00022801"/>
    </source>
</evidence>
<keyword evidence="3" id="KW-0812">Transmembrane</keyword>
<reference evidence="4" key="1">
    <citation type="submission" date="2022-11" db="EMBL/GenBank/DDBJ databases">
        <title>Lacrimispora xylanolytica sy1, complete genome.</title>
        <authorList>
            <person name="Choi S."/>
        </authorList>
    </citation>
    <scope>NUCLEOTIDE SEQUENCE</scope>
    <source>
        <strain evidence="4">Sy1</strain>
    </source>
</reference>
<protein>
    <submittedName>
        <fullName evidence="4">Class B sortase</fullName>
    </submittedName>
</protein>
<dbReference type="CDD" id="cd05826">
    <property type="entry name" value="Sortase_B"/>
    <property type="match status" value="1"/>
</dbReference>
<sequence length="295" mass="34446">MIQKDQKRLKSRKESQIEIPKEHKKNQYKRNQYKRNYQIQFLNPKLLHLVKNLRPLKVCLLAFWFSVFLISAIILTNGANLYMSSNKEYANLNQVIWSTQSDNKKSTTNIKSSYKSPIEINPDYLMWLSIPGTSIDYPVARNQQPGYYLNHTFMRTKNPSGCLFVQEDAPEPGDGNTVIFGHNMKDGTMFADLKRYMKPGFYKAHSSIQLHYNGKWYKAIIYSIQLRNETDLQCYETEFLRPSEKTEFICKMKKSSMYETSYLPTTKDGLITLSTCYGSMERMIVQAALLCYTND</sequence>
<organism evidence="4 5">
    <name type="scientific">Lacrimispora xylanolytica</name>
    <dbReference type="NCBI Taxonomy" id="29375"/>
    <lineage>
        <taxon>Bacteria</taxon>
        <taxon>Bacillati</taxon>
        <taxon>Bacillota</taxon>
        <taxon>Clostridia</taxon>
        <taxon>Lachnospirales</taxon>
        <taxon>Lachnospiraceae</taxon>
        <taxon>Lacrimispora</taxon>
    </lineage>
</organism>
<evidence type="ECO:0000313" key="4">
    <source>
        <dbReference type="EMBL" id="WAJ23546.1"/>
    </source>
</evidence>
<evidence type="ECO:0000256" key="3">
    <source>
        <dbReference type="SAM" id="Phobius"/>
    </source>
</evidence>
<dbReference type="Pfam" id="PF04203">
    <property type="entry name" value="Sortase"/>
    <property type="match status" value="1"/>
</dbReference>
<accession>A0ABY7AAF1</accession>